<evidence type="ECO:0000256" key="1">
    <source>
        <dbReference type="SAM" id="MobiDB-lite"/>
    </source>
</evidence>
<dbReference type="GeneID" id="87818334"/>
<evidence type="ECO:0000313" key="2">
    <source>
        <dbReference type="EMBL" id="KAK4141109.1"/>
    </source>
</evidence>
<protein>
    <submittedName>
        <fullName evidence="2">Uncharacterized protein</fullName>
    </submittedName>
</protein>
<comment type="caution">
    <text evidence="2">The sequence shown here is derived from an EMBL/GenBank/DDBJ whole genome shotgun (WGS) entry which is preliminary data.</text>
</comment>
<name>A0AAN6UY57_9PEZI</name>
<reference evidence="2" key="1">
    <citation type="journal article" date="2023" name="Mol. Phylogenet. Evol.">
        <title>Genome-scale phylogeny and comparative genomics of the fungal order Sordariales.</title>
        <authorList>
            <person name="Hensen N."/>
            <person name="Bonometti L."/>
            <person name="Westerberg I."/>
            <person name="Brannstrom I.O."/>
            <person name="Guillou S."/>
            <person name="Cros-Aarteil S."/>
            <person name="Calhoun S."/>
            <person name="Haridas S."/>
            <person name="Kuo A."/>
            <person name="Mondo S."/>
            <person name="Pangilinan J."/>
            <person name="Riley R."/>
            <person name="LaButti K."/>
            <person name="Andreopoulos B."/>
            <person name="Lipzen A."/>
            <person name="Chen C."/>
            <person name="Yan M."/>
            <person name="Daum C."/>
            <person name="Ng V."/>
            <person name="Clum A."/>
            <person name="Steindorff A."/>
            <person name="Ohm R.A."/>
            <person name="Martin F."/>
            <person name="Silar P."/>
            <person name="Natvig D.O."/>
            <person name="Lalanne C."/>
            <person name="Gautier V."/>
            <person name="Ament-Velasquez S.L."/>
            <person name="Kruys A."/>
            <person name="Hutchinson M.I."/>
            <person name="Powell A.J."/>
            <person name="Barry K."/>
            <person name="Miller A.N."/>
            <person name="Grigoriev I.V."/>
            <person name="Debuchy R."/>
            <person name="Gladieux P."/>
            <person name="Hiltunen Thoren M."/>
            <person name="Johannesson H."/>
        </authorList>
    </citation>
    <scope>NUCLEOTIDE SEQUENCE</scope>
    <source>
        <strain evidence="2">CBS 141.50</strain>
    </source>
</reference>
<gene>
    <name evidence="2" type="ORF">C8A04DRAFT_31316</name>
</gene>
<feature type="region of interest" description="Disordered" evidence="1">
    <location>
        <begin position="69"/>
        <end position="121"/>
    </location>
</feature>
<dbReference type="AlphaFoldDB" id="A0AAN6UY57"/>
<dbReference type="Proteomes" id="UP001302676">
    <property type="component" value="Unassembled WGS sequence"/>
</dbReference>
<dbReference type="RefSeq" id="XP_062634480.1">
    <property type="nucleotide sequence ID" value="XM_062781721.1"/>
</dbReference>
<reference evidence="2" key="2">
    <citation type="submission" date="2023-05" db="EMBL/GenBank/DDBJ databases">
        <authorList>
            <consortium name="Lawrence Berkeley National Laboratory"/>
            <person name="Steindorff A."/>
            <person name="Hensen N."/>
            <person name="Bonometti L."/>
            <person name="Westerberg I."/>
            <person name="Brannstrom I.O."/>
            <person name="Guillou S."/>
            <person name="Cros-Aarteil S."/>
            <person name="Calhoun S."/>
            <person name="Haridas S."/>
            <person name="Kuo A."/>
            <person name="Mondo S."/>
            <person name="Pangilinan J."/>
            <person name="Riley R."/>
            <person name="Labutti K."/>
            <person name="Andreopoulos B."/>
            <person name="Lipzen A."/>
            <person name="Chen C."/>
            <person name="Yanf M."/>
            <person name="Daum C."/>
            <person name="Ng V."/>
            <person name="Clum A."/>
            <person name="Ohm R."/>
            <person name="Martin F."/>
            <person name="Silar P."/>
            <person name="Natvig D."/>
            <person name="Lalanne C."/>
            <person name="Gautier V."/>
            <person name="Ament-Velasquez S.L."/>
            <person name="Kruys A."/>
            <person name="Hutchinson M.I."/>
            <person name="Powell A.J."/>
            <person name="Barry K."/>
            <person name="Miller A.N."/>
            <person name="Grigoriev I.V."/>
            <person name="Debuchy R."/>
            <person name="Gladieux P."/>
            <person name="Thoren M.H."/>
            <person name="Johannesson H."/>
        </authorList>
    </citation>
    <scope>NUCLEOTIDE SEQUENCE</scope>
    <source>
        <strain evidence="2">CBS 141.50</strain>
    </source>
</reference>
<accession>A0AAN6UY57</accession>
<feature type="compositionally biased region" description="Low complexity" evidence="1">
    <location>
        <begin position="71"/>
        <end position="83"/>
    </location>
</feature>
<feature type="compositionally biased region" description="Acidic residues" evidence="1">
    <location>
        <begin position="93"/>
        <end position="115"/>
    </location>
</feature>
<dbReference type="EMBL" id="MU853617">
    <property type="protein sequence ID" value="KAK4141109.1"/>
    <property type="molecule type" value="Genomic_DNA"/>
</dbReference>
<evidence type="ECO:0000313" key="3">
    <source>
        <dbReference type="Proteomes" id="UP001302676"/>
    </source>
</evidence>
<organism evidence="2 3">
    <name type="scientific">Dichotomopilus funicola</name>
    <dbReference type="NCBI Taxonomy" id="1934379"/>
    <lineage>
        <taxon>Eukaryota</taxon>
        <taxon>Fungi</taxon>
        <taxon>Dikarya</taxon>
        <taxon>Ascomycota</taxon>
        <taxon>Pezizomycotina</taxon>
        <taxon>Sordariomycetes</taxon>
        <taxon>Sordariomycetidae</taxon>
        <taxon>Sordariales</taxon>
        <taxon>Chaetomiaceae</taxon>
        <taxon>Dichotomopilus</taxon>
    </lineage>
</organism>
<sequence length="121" mass="13020">MPPTDRKQYSIIARVQALTLHACGTKVSDIEKITGVKKWAFMALLARAKKRGYVPGARIVYEHIQTMGAAKSPVKGGKSPKVGGKSKRGKGVEEEDLDGEGGDEEMEEGEEEVSDSESTAV</sequence>
<proteinExistence type="predicted"/>
<keyword evidence="3" id="KW-1185">Reference proteome</keyword>